<dbReference type="PROSITE" id="PS00737">
    <property type="entry name" value="THIOLASE_2"/>
    <property type="match status" value="1"/>
</dbReference>
<dbReference type="PANTHER" id="PTHR18919">
    <property type="entry name" value="ACETYL-COA C-ACYLTRANSFERASE"/>
    <property type="match status" value="1"/>
</dbReference>
<protein>
    <submittedName>
        <fullName evidence="9">Acetyl-CoA acetyltransferase</fullName>
    </submittedName>
</protein>
<dbReference type="RefSeq" id="WP_027275628.1">
    <property type="nucleotide sequence ID" value="NZ_BRLH01000002.1"/>
</dbReference>
<keyword evidence="10" id="KW-1185">Reference proteome</keyword>
<dbReference type="InterPro" id="IPR002155">
    <property type="entry name" value="Thiolase"/>
</dbReference>
<dbReference type="InterPro" id="IPR016039">
    <property type="entry name" value="Thiolase-like"/>
</dbReference>
<dbReference type="InterPro" id="IPR020616">
    <property type="entry name" value="Thiolase_N"/>
</dbReference>
<organism evidence="9 10">
    <name type="scientific">Leminorella grimontii</name>
    <dbReference type="NCBI Taxonomy" id="82981"/>
    <lineage>
        <taxon>Bacteria</taxon>
        <taxon>Pseudomonadati</taxon>
        <taxon>Pseudomonadota</taxon>
        <taxon>Gammaproteobacteria</taxon>
        <taxon>Enterobacterales</taxon>
        <taxon>Budviciaceae</taxon>
        <taxon>Leminorella</taxon>
    </lineage>
</organism>
<evidence type="ECO:0000259" key="7">
    <source>
        <dbReference type="Pfam" id="PF00108"/>
    </source>
</evidence>
<dbReference type="PIRSF" id="PIRSF000429">
    <property type="entry name" value="Ac-CoA_Ac_transf"/>
    <property type="match status" value="1"/>
</dbReference>
<evidence type="ECO:0000256" key="3">
    <source>
        <dbReference type="ARBA" id="ARBA00023315"/>
    </source>
</evidence>
<dbReference type="InterPro" id="IPR020615">
    <property type="entry name" value="Thiolase_acyl_enz_int_AS"/>
</dbReference>
<dbReference type="InterPro" id="IPR020610">
    <property type="entry name" value="Thiolase_AS"/>
</dbReference>
<comment type="similarity">
    <text evidence="1 5">Belongs to the thiolase-like superfamily. Thiolase family.</text>
</comment>
<evidence type="ECO:0000313" key="10">
    <source>
        <dbReference type="Proteomes" id="UP001058124"/>
    </source>
</evidence>
<dbReference type="FunFam" id="3.40.47.10:FF:000010">
    <property type="entry name" value="Acetyl-CoA acetyltransferase (Thiolase)"/>
    <property type="match status" value="1"/>
</dbReference>
<dbReference type="NCBIfam" id="TIGR01930">
    <property type="entry name" value="AcCoA-C-Actrans"/>
    <property type="match status" value="1"/>
</dbReference>
<keyword evidence="3 5" id="KW-0012">Acyltransferase</keyword>
<feature type="active site" description="Proton acceptor" evidence="4">
    <location>
        <position position="389"/>
    </location>
</feature>
<evidence type="ECO:0000256" key="1">
    <source>
        <dbReference type="ARBA" id="ARBA00010982"/>
    </source>
</evidence>
<dbReference type="Proteomes" id="UP001058124">
    <property type="component" value="Unassembled WGS sequence"/>
</dbReference>
<proteinExistence type="inferred from homology"/>
<dbReference type="AlphaFoldDB" id="A0AAV5N177"/>
<dbReference type="InterPro" id="IPR020613">
    <property type="entry name" value="Thiolase_CS"/>
</dbReference>
<feature type="transmembrane region" description="Helical" evidence="6">
    <location>
        <begin position="383"/>
        <end position="400"/>
    </location>
</feature>
<evidence type="ECO:0000256" key="2">
    <source>
        <dbReference type="ARBA" id="ARBA00022679"/>
    </source>
</evidence>
<dbReference type="PROSITE" id="PS00098">
    <property type="entry name" value="THIOLASE_1"/>
    <property type="match status" value="1"/>
</dbReference>
<evidence type="ECO:0000256" key="4">
    <source>
        <dbReference type="PIRSR" id="PIRSR000429-1"/>
    </source>
</evidence>
<dbReference type="Pfam" id="PF02803">
    <property type="entry name" value="Thiolase_C"/>
    <property type="match status" value="1"/>
</dbReference>
<name>A0AAV5N177_9GAMM</name>
<dbReference type="GO" id="GO:0044281">
    <property type="term" value="P:small molecule metabolic process"/>
    <property type="evidence" value="ECO:0007669"/>
    <property type="project" value="UniProtKB-ARBA"/>
</dbReference>
<dbReference type="InterPro" id="IPR020617">
    <property type="entry name" value="Thiolase_C"/>
</dbReference>
<evidence type="ECO:0000259" key="8">
    <source>
        <dbReference type="Pfam" id="PF02803"/>
    </source>
</evidence>
<evidence type="ECO:0000313" key="9">
    <source>
        <dbReference type="EMBL" id="GKX55434.1"/>
    </source>
</evidence>
<reference evidence="9" key="1">
    <citation type="submission" date="2022-06" db="EMBL/GenBank/DDBJ databases">
        <title>Draft genome sequences of Leminorella grimontii str. JCM5902.</title>
        <authorList>
            <person name="Wakabayashi Y."/>
            <person name="Kojima K."/>
        </authorList>
    </citation>
    <scope>NUCLEOTIDE SEQUENCE</scope>
    <source>
        <strain evidence="9">JCM 5902</strain>
    </source>
</reference>
<keyword evidence="6" id="KW-0812">Transmembrane</keyword>
<accession>A0AAV5N177</accession>
<keyword evidence="6" id="KW-1133">Transmembrane helix</keyword>
<dbReference type="Gene3D" id="3.40.47.10">
    <property type="match status" value="2"/>
</dbReference>
<evidence type="ECO:0000256" key="5">
    <source>
        <dbReference type="RuleBase" id="RU003557"/>
    </source>
</evidence>
<dbReference type="GO" id="GO:0003988">
    <property type="term" value="F:acetyl-CoA C-acyltransferase activity"/>
    <property type="evidence" value="ECO:0007669"/>
    <property type="project" value="UniProtKB-ARBA"/>
</dbReference>
<evidence type="ECO:0000256" key="6">
    <source>
        <dbReference type="SAM" id="Phobius"/>
    </source>
</evidence>
<keyword evidence="6" id="KW-0472">Membrane</keyword>
<keyword evidence="2 5" id="KW-0808">Transferase</keyword>
<dbReference type="CDD" id="cd00751">
    <property type="entry name" value="thiolase"/>
    <property type="match status" value="1"/>
</dbReference>
<dbReference type="PANTHER" id="PTHR18919:SF107">
    <property type="entry name" value="ACETYL-COA ACETYLTRANSFERASE, CYTOSOLIC"/>
    <property type="match status" value="1"/>
</dbReference>
<feature type="active site" description="Acyl-thioester intermediate" evidence="4">
    <location>
        <position position="89"/>
    </location>
</feature>
<feature type="domain" description="Thiolase C-terminal" evidence="8">
    <location>
        <begin position="272"/>
        <end position="401"/>
    </location>
</feature>
<dbReference type="EMBL" id="BRLH01000002">
    <property type="protein sequence ID" value="GKX55434.1"/>
    <property type="molecule type" value="Genomic_DNA"/>
</dbReference>
<dbReference type="PROSITE" id="PS00099">
    <property type="entry name" value="THIOLASE_3"/>
    <property type="match status" value="1"/>
</dbReference>
<dbReference type="SUPFAM" id="SSF53901">
    <property type="entry name" value="Thiolase-like"/>
    <property type="match status" value="2"/>
</dbReference>
<comment type="caution">
    <text evidence="9">The sequence shown here is derived from an EMBL/GenBank/DDBJ whole genome shotgun (WGS) entry which is preliminary data.</text>
</comment>
<feature type="domain" description="Thiolase N-terminal" evidence="7">
    <location>
        <begin position="5"/>
        <end position="265"/>
    </location>
</feature>
<feature type="active site" description="Proton acceptor" evidence="4">
    <location>
        <position position="359"/>
    </location>
</feature>
<sequence length="403" mass="42647">MTRKVYIVAAKRAAIGNFCGSLSSMPAYDIASQVMRKTMEKAAIKPEWLDEAIVGNVLTAGQGQSPGRNAALRAGIPDEVPAYTLNMLCGSGMKTIMDAASHIKAGDAEMVMAAGMENMSSAPFLMPSKVRQGVKMGGMMMEDSMLLDGLTDSVHHIHMGVTAENIAEKHSISRQEQDAFALASQQKAAAAQEQGKFRDEIVPVVLETRKGPVTFDSDEYIKPFTTLEDIERLKPAFKKEGGTVTAANASGLNDSACAVIVASEEAVEKYGLKPIAEIVGYAQAGVDPKVMGLGPVPAISKALKKAGKRLQDMELIELNEAFAAQSLGVLRELAAEHDTTIEEIMEHTNVNGGAIALGHPLGASGGRIVVSLIHEMKRRGNQFGLASLCIGGGMGVAIVIKNV</sequence>
<gene>
    <name evidence="9" type="ORF">SOASR030_15460</name>
</gene>
<dbReference type="Pfam" id="PF00108">
    <property type="entry name" value="Thiolase_N"/>
    <property type="match status" value="1"/>
</dbReference>